<keyword evidence="5" id="KW-0418">Kinase</keyword>
<dbReference type="GO" id="GO:0009927">
    <property type="term" value="F:histidine phosphotransfer kinase activity"/>
    <property type="evidence" value="ECO:0007669"/>
    <property type="project" value="TreeGrafter"/>
</dbReference>
<dbReference type="EMBL" id="JACHHR010000002">
    <property type="protein sequence ID" value="MBB5211062.1"/>
    <property type="molecule type" value="Genomic_DNA"/>
</dbReference>
<evidence type="ECO:0000259" key="12">
    <source>
        <dbReference type="PROSITE" id="PS50113"/>
    </source>
</evidence>
<feature type="transmembrane region" description="Helical" evidence="8">
    <location>
        <begin position="42"/>
        <end position="65"/>
    </location>
</feature>
<dbReference type="Gene3D" id="3.30.450.20">
    <property type="entry name" value="PAS domain"/>
    <property type="match status" value="1"/>
</dbReference>
<evidence type="ECO:0000256" key="4">
    <source>
        <dbReference type="ARBA" id="ARBA00022679"/>
    </source>
</evidence>
<dbReference type="CDD" id="cd16922">
    <property type="entry name" value="HATPase_EvgS-ArcB-TorS-like"/>
    <property type="match status" value="1"/>
</dbReference>
<evidence type="ECO:0000313" key="15">
    <source>
        <dbReference type="Proteomes" id="UP000464675"/>
    </source>
</evidence>
<feature type="transmembrane region" description="Helical" evidence="8">
    <location>
        <begin position="14"/>
        <end position="33"/>
    </location>
</feature>
<evidence type="ECO:0000256" key="6">
    <source>
        <dbReference type="ARBA" id="ARBA00023012"/>
    </source>
</evidence>
<dbReference type="FunFam" id="3.30.565.10:FF:000010">
    <property type="entry name" value="Sensor histidine kinase RcsC"/>
    <property type="match status" value="1"/>
</dbReference>
<accession>A0A6P1T947</accession>
<keyword evidence="15" id="KW-1185">Reference proteome</keyword>
<organism evidence="13 16">
    <name type="scientific">Microbulbifer hydrolyticus</name>
    <dbReference type="NCBI Taxonomy" id="48074"/>
    <lineage>
        <taxon>Bacteria</taxon>
        <taxon>Pseudomonadati</taxon>
        <taxon>Pseudomonadota</taxon>
        <taxon>Gammaproteobacteria</taxon>
        <taxon>Cellvibrionales</taxon>
        <taxon>Microbulbiferaceae</taxon>
        <taxon>Microbulbifer</taxon>
    </lineage>
</organism>
<dbReference type="AlphaFoldDB" id="A0A6P1T947"/>
<dbReference type="InterPro" id="IPR000700">
    <property type="entry name" value="PAS-assoc_C"/>
</dbReference>
<feature type="domain" description="Histidine kinase" evidence="9">
    <location>
        <begin position="249"/>
        <end position="479"/>
    </location>
</feature>
<dbReference type="InterPro" id="IPR004358">
    <property type="entry name" value="Sig_transdc_His_kin-like_C"/>
</dbReference>
<comment type="catalytic activity">
    <reaction evidence="1">
        <text>ATP + protein L-histidine = ADP + protein N-phospho-L-histidine.</text>
        <dbReference type="EC" id="2.7.13.3"/>
    </reaction>
</comment>
<dbReference type="Gene3D" id="3.30.565.10">
    <property type="entry name" value="Histidine kinase-like ATPase, C-terminal domain"/>
    <property type="match status" value="1"/>
</dbReference>
<gene>
    <name evidence="14" type="ORF">GTQ55_03450</name>
    <name evidence="13" type="ORF">HNQ53_001280</name>
</gene>
<dbReference type="CDD" id="cd17546">
    <property type="entry name" value="REC_hyHK_CKI1_RcsC-like"/>
    <property type="match status" value="1"/>
</dbReference>
<evidence type="ECO:0000259" key="10">
    <source>
        <dbReference type="PROSITE" id="PS50110"/>
    </source>
</evidence>
<reference evidence="14 15" key="1">
    <citation type="submission" date="2020-01" db="EMBL/GenBank/DDBJ databases">
        <title>The possibility of degradation of plastic by Microbulbifer hydrolyticus IRE-31.</title>
        <authorList>
            <person name="Liu L."/>
        </authorList>
    </citation>
    <scope>NUCLEOTIDE SEQUENCE [LARGE SCALE GENOMIC DNA]</scope>
    <source>
        <strain evidence="14 15">IRE-31</strain>
    </source>
</reference>
<dbReference type="NCBIfam" id="TIGR00229">
    <property type="entry name" value="sensory_box"/>
    <property type="match status" value="1"/>
</dbReference>
<name>A0A6P1T947_9GAMM</name>
<feature type="domain" description="Response regulatory" evidence="10">
    <location>
        <begin position="501"/>
        <end position="617"/>
    </location>
</feature>
<dbReference type="Proteomes" id="UP000563601">
    <property type="component" value="Unassembled WGS sequence"/>
</dbReference>
<dbReference type="OrthoDB" id="6187449at2"/>
<dbReference type="InterPro" id="IPR013656">
    <property type="entry name" value="PAS_4"/>
</dbReference>
<dbReference type="InterPro" id="IPR036890">
    <property type="entry name" value="HATPase_C_sf"/>
</dbReference>
<dbReference type="InterPro" id="IPR000014">
    <property type="entry name" value="PAS"/>
</dbReference>
<dbReference type="SMART" id="SM00388">
    <property type="entry name" value="HisKA"/>
    <property type="match status" value="1"/>
</dbReference>
<evidence type="ECO:0000313" key="14">
    <source>
        <dbReference type="EMBL" id="QHQ38143.1"/>
    </source>
</evidence>
<dbReference type="InterPro" id="IPR003594">
    <property type="entry name" value="HATPase_dom"/>
</dbReference>
<dbReference type="PANTHER" id="PTHR43047">
    <property type="entry name" value="TWO-COMPONENT HISTIDINE PROTEIN KINASE"/>
    <property type="match status" value="1"/>
</dbReference>
<evidence type="ECO:0000256" key="8">
    <source>
        <dbReference type="SAM" id="Phobius"/>
    </source>
</evidence>
<keyword evidence="8" id="KW-1133">Transmembrane helix</keyword>
<dbReference type="SUPFAM" id="SSF55785">
    <property type="entry name" value="PYP-like sensor domain (PAS domain)"/>
    <property type="match status" value="1"/>
</dbReference>
<dbReference type="InterPro" id="IPR001789">
    <property type="entry name" value="Sig_transdc_resp-reg_receiver"/>
</dbReference>
<dbReference type="CDD" id="cd00082">
    <property type="entry name" value="HisKA"/>
    <property type="match status" value="1"/>
</dbReference>
<feature type="domain" description="PAC" evidence="12">
    <location>
        <begin position="179"/>
        <end position="231"/>
    </location>
</feature>
<dbReference type="SMART" id="SM00387">
    <property type="entry name" value="HATPase_c"/>
    <property type="match status" value="1"/>
</dbReference>
<feature type="modified residue" description="4-aspartylphosphate" evidence="7">
    <location>
        <position position="550"/>
    </location>
</feature>
<dbReference type="PANTHER" id="PTHR43047:SF72">
    <property type="entry name" value="OSMOSENSING HISTIDINE PROTEIN KINASE SLN1"/>
    <property type="match status" value="1"/>
</dbReference>
<dbReference type="InterPro" id="IPR036097">
    <property type="entry name" value="HisK_dim/P_sf"/>
</dbReference>
<dbReference type="SUPFAM" id="SSF55874">
    <property type="entry name" value="ATPase domain of HSP90 chaperone/DNA topoisomerase II/histidine kinase"/>
    <property type="match status" value="1"/>
</dbReference>
<feature type="domain" description="PAS" evidence="11">
    <location>
        <begin position="106"/>
        <end position="184"/>
    </location>
</feature>
<evidence type="ECO:0000256" key="7">
    <source>
        <dbReference type="PROSITE-ProRule" id="PRU00169"/>
    </source>
</evidence>
<dbReference type="InterPro" id="IPR011006">
    <property type="entry name" value="CheY-like_superfamily"/>
</dbReference>
<evidence type="ECO:0000313" key="16">
    <source>
        <dbReference type="Proteomes" id="UP000563601"/>
    </source>
</evidence>
<keyword evidence="8" id="KW-0472">Membrane</keyword>
<keyword evidence="4" id="KW-0808">Transferase</keyword>
<dbReference type="GO" id="GO:0000155">
    <property type="term" value="F:phosphorelay sensor kinase activity"/>
    <property type="evidence" value="ECO:0007669"/>
    <property type="project" value="InterPro"/>
</dbReference>
<dbReference type="InterPro" id="IPR035965">
    <property type="entry name" value="PAS-like_dom_sf"/>
</dbReference>
<dbReference type="Pfam" id="PF00512">
    <property type="entry name" value="HisKA"/>
    <property type="match status" value="1"/>
</dbReference>
<dbReference type="PROSITE" id="PS50109">
    <property type="entry name" value="HIS_KIN"/>
    <property type="match status" value="1"/>
</dbReference>
<dbReference type="SUPFAM" id="SSF52172">
    <property type="entry name" value="CheY-like"/>
    <property type="match status" value="1"/>
</dbReference>
<evidence type="ECO:0000256" key="5">
    <source>
        <dbReference type="ARBA" id="ARBA00022777"/>
    </source>
</evidence>
<evidence type="ECO:0000259" key="11">
    <source>
        <dbReference type="PROSITE" id="PS50112"/>
    </source>
</evidence>
<dbReference type="Proteomes" id="UP000464675">
    <property type="component" value="Chromosome"/>
</dbReference>
<dbReference type="PROSITE" id="PS50110">
    <property type="entry name" value="RESPONSE_REGULATORY"/>
    <property type="match status" value="1"/>
</dbReference>
<evidence type="ECO:0000313" key="13">
    <source>
        <dbReference type="EMBL" id="MBB5211062.1"/>
    </source>
</evidence>
<keyword evidence="3 7" id="KW-0597">Phosphoprotein</keyword>
<evidence type="ECO:0000259" key="9">
    <source>
        <dbReference type="PROSITE" id="PS50109"/>
    </source>
</evidence>
<dbReference type="SUPFAM" id="SSF47384">
    <property type="entry name" value="Homodimeric domain of signal transducing histidine kinase"/>
    <property type="match status" value="1"/>
</dbReference>
<evidence type="ECO:0000256" key="2">
    <source>
        <dbReference type="ARBA" id="ARBA00012438"/>
    </source>
</evidence>
<sequence>MIPPPGTQFPLKRYYLPGSLVVLALLGVSEWIITTWLSQDRLLLGSIARMLLATALVGICCYLLYCRHRRLTDHLSSMLTHQERLNTQYQRELLERETTELALSDQLQFLQILIDAIPAPIFYKDANGIYTGCNRAFEEFLGKRREEIVGRSVYGVSPGPQAQVYHEKDIELMRQRGQQVYESQVVYADGTLHDVIFNKAAYELEDGRLGGLIGVILDITDRKRLERDLIQAKEKAEFFSRSKTEFLTNMSHEIRTPLNGIVGFSQVLLNRSAGGGLPQEFRDFLEKIAISGQGLAELVNDVLDISRIEAGKIEAVAEDFQLRGLIQCILISCESQATCKGLHFHCEIDPVLPEFICSDRGKLSQILINLIGNAIKFSPAEGTIEIRIRSQRKDHQKEQIQDLICIEVIDSGIGIPEEQQAVVFEPFEQVDKSSDGQARGTGLGLPITRSLVELLGGEISLQSEPGVGTCFRVLLPLREGCPVPTLGSTNDASLVGLQGISALIFEDNALNQTLMQAFCDDLGVNATFVANGREGITLARKLRPQLIFMDVQMPGLSGLEATREIRQIPEIRNTPIIGLSAAAFSEQRNAALDAGMNEYLTKPIVLPQLITTMQKHLGLHTPPVQID</sequence>
<dbReference type="RefSeq" id="WP_161857479.1">
    <property type="nucleotide sequence ID" value="NZ_CP047491.1"/>
</dbReference>
<dbReference type="EMBL" id="CP047491">
    <property type="protein sequence ID" value="QHQ38143.1"/>
    <property type="molecule type" value="Genomic_DNA"/>
</dbReference>
<dbReference type="Pfam" id="PF00072">
    <property type="entry name" value="Response_reg"/>
    <property type="match status" value="1"/>
</dbReference>
<dbReference type="Pfam" id="PF08448">
    <property type="entry name" value="PAS_4"/>
    <property type="match status" value="1"/>
</dbReference>
<dbReference type="PRINTS" id="PR00344">
    <property type="entry name" value="BCTRLSENSOR"/>
</dbReference>
<dbReference type="Gene3D" id="3.40.50.2300">
    <property type="match status" value="1"/>
</dbReference>
<dbReference type="SMART" id="SM00091">
    <property type="entry name" value="PAS"/>
    <property type="match status" value="1"/>
</dbReference>
<dbReference type="CDD" id="cd00130">
    <property type="entry name" value="PAS"/>
    <property type="match status" value="1"/>
</dbReference>
<proteinExistence type="predicted"/>
<protein>
    <recommendedName>
        <fullName evidence="2">histidine kinase</fullName>
        <ecNumber evidence="2">2.7.13.3</ecNumber>
    </recommendedName>
</protein>
<dbReference type="SMART" id="SM00448">
    <property type="entry name" value="REC"/>
    <property type="match status" value="1"/>
</dbReference>
<evidence type="ECO:0000256" key="1">
    <source>
        <dbReference type="ARBA" id="ARBA00000085"/>
    </source>
</evidence>
<dbReference type="Gene3D" id="1.10.287.130">
    <property type="match status" value="1"/>
</dbReference>
<keyword evidence="6" id="KW-0902">Two-component regulatory system</keyword>
<dbReference type="PROSITE" id="PS50112">
    <property type="entry name" value="PAS"/>
    <property type="match status" value="1"/>
</dbReference>
<reference evidence="13 16" key="2">
    <citation type="submission" date="2020-08" db="EMBL/GenBank/DDBJ databases">
        <title>Genomic Encyclopedia of Type Strains, Phase IV (KMG-IV): sequencing the most valuable type-strain genomes for metagenomic binning, comparative biology and taxonomic classification.</title>
        <authorList>
            <person name="Goeker M."/>
        </authorList>
    </citation>
    <scope>NUCLEOTIDE SEQUENCE [LARGE SCALE GENOMIC DNA]</scope>
    <source>
        <strain evidence="13 16">DSM 11525</strain>
    </source>
</reference>
<dbReference type="EC" id="2.7.13.3" evidence="2"/>
<keyword evidence="8" id="KW-0812">Transmembrane</keyword>
<dbReference type="InterPro" id="IPR003661">
    <property type="entry name" value="HisK_dim/P_dom"/>
</dbReference>
<dbReference type="PROSITE" id="PS50113">
    <property type="entry name" value="PAC"/>
    <property type="match status" value="1"/>
</dbReference>
<dbReference type="GO" id="GO:0005886">
    <property type="term" value="C:plasma membrane"/>
    <property type="evidence" value="ECO:0007669"/>
    <property type="project" value="TreeGrafter"/>
</dbReference>
<evidence type="ECO:0000256" key="3">
    <source>
        <dbReference type="ARBA" id="ARBA00022553"/>
    </source>
</evidence>
<dbReference type="Pfam" id="PF02518">
    <property type="entry name" value="HATPase_c"/>
    <property type="match status" value="1"/>
</dbReference>
<dbReference type="InterPro" id="IPR005467">
    <property type="entry name" value="His_kinase_dom"/>
</dbReference>